<protein>
    <submittedName>
        <fullName evidence="7">RNA polymerase sigma-70 factor, ECF subfamily</fullName>
    </submittedName>
</protein>
<evidence type="ECO:0000259" key="5">
    <source>
        <dbReference type="Pfam" id="PF04542"/>
    </source>
</evidence>
<proteinExistence type="inferred from homology"/>
<dbReference type="InterPro" id="IPR036388">
    <property type="entry name" value="WH-like_DNA-bd_sf"/>
</dbReference>
<dbReference type="InterPro" id="IPR013324">
    <property type="entry name" value="RNA_pol_sigma_r3/r4-like"/>
</dbReference>
<dbReference type="AlphaFoldDB" id="A0A1I2GKW3"/>
<keyword evidence="4" id="KW-0804">Transcription</keyword>
<feature type="domain" description="RNA polymerase sigma-70 region 2" evidence="5">
    <location>
        <begin position="21"/>
        <end position="86"/>
    </location>
</feature>
<reference evidence="7 8" key="1">
    <citation type="submission" date="2016-10" db="EMBL/GenBank/DDBJ databases">
        <authorList>
            <person name="de Groot N.N."/>
        </authorList>
    </citation>
    <scope>NUCLEOTIDE SEQUENCE [LARGE SCALE GENOMIC DNA]</scope>
    <source>
        <strain evidence="7 8">CGMCC 1.9156</strain>
    </source>
</reference>
<keyword evidence="3" id="KW-0731">Sigma factor</keyword>
<dbReference type="SUPFAM" id="SSF88659">
    <property type="entry name" value="Sigma3 and sigma4 domains of RNA polymerase sigma factors"/>
    <property type="match status" value="1"/>
</dbReference>
<dbReference type="NCBIfam" id="TIGR02985">
    <property type="entry name" value="Sig70_bacteroi1"/>
    <property type="match status" value="1"/>
</dbReference>
<dbReference type="GO" id="GO:0016987">
    <property type="term" value="F:sigma factor activity"/>
    <property type="evidence" value="ECO:0007669"/>
    <property type="project" value="UniProtKB-KW"/>
</dbReference>
<dbReference type="InterPro" id="IPR013325">
    <property type="entry name" value="RNA_pol_sigma_r2"/>
</dbReference>
<dbReference type="EMBL" id="FONW01000003">
    <property type="protein sequence ID" value="SFF17888.1"/>
    <property type="molecule type" value="Genomic_DNA"/>
</dbReference>
<comment type="similarity">
    <text evidence="1">Belongs to the sigma-70 factor family. ECF subfamily.</text>
</comment>
<dbReference type="InterPro" id="IPR013249">
    <property type="entry name" value="RNA_pol_sigma70_r4_t2"/>
</dbReference>
<dbReference type="InterPro" id="IPR007627">
    <property type="entry name" value="RNA_pol_sigma70_r2"/>
</dbReference>
<dbReference type="Proteomes" id="UP000198964">
    <property type="component" value="Unassembled WGS sequence"/>
</dbReference>
<dbReference type="InterPro" id="IPR014284">
    <property type="entry name" value="RNA_pol_sigma-70_dom"/>
</dbReference>
<dbReference type="PANTHER" id="PTHR43133">
    <property type="entry name" value="RNA POLYMERASE ECF-TYPE SIGMA FACTO"/>
    <property type="match status" value="1"/>
</dbReference>
<evidence type="ECO:0000259" key="6">
    <source>
        <dbReference type="Pfam" id="PF08281"/>
    </source>
</evidence>
<evidence type="ECO:0000256" key="1">
    <source>
        <dbReference type="ARBA" id="ARBA00010641"/>
    </source>
</evidence>
<dbReference type="InterPro" id="IPR014327">
    <property type="entry name" value="RNA_pol_sigma70_bacteroid"/>
</dbReference>
<sequence>MKSGEHRNLILQSVSSFEHFFRMNYHLACLVALRYLKDQQIAEDIVQETFMGLWQKRNELTIESNLKQYLLRAVRNRSLNYLERSRQFDQLTDAAKELAVDEEQSVYADEELAVRIARSIEMLPPQCKKIFLLAYQDDLTYNEIAERLNLSKNTIKTQMGIAYKILREKLKSYFLNLFILPFRQLMH</sequence>
<dbReference type="Pfam" id="PF08281">
    <property type="entry name" value="Sigma70_r4_2"/>
    <property type="match status" value="1"/>
</dbReference>
<evidence type="ECO:0000256" key="2">
    <source>
        <dbReference type="ARBA" id="ARBA00023015"/>
    </source>
</evidence>
<gene>
    <name evidence="7" type="ORF">SAMN05216283_10314</name>
</gene>
<feature type="domain" description="RNA polymerase sigma factor 70 region 4 type 2" evidence="6">
    <location>
        <begin position="115"/>
        <end position="159"/>
    </location>
</feature>
<organism evidence="7 8">
    <name type="scientific">Sunxiuqinia elliptica</name>
    <dbReference type="NCBI Taxonomy" id="655355"/>
    <lineage>
        <taxon>Bacteria</taxon>
        <taxon>Pseudomonadati</taxon>
        <taxon>Bacteroidota</taxon>
        <taxon>Bacteroidia</taxon>
        <taxon>Marinilabiliales</taxon>
        <taxon>Prolixibacteraceae</taxon>
        <taxon>Sunxiuqinia</taxon>
    </lineage>
</organism>
<dbReference type="STRING" id="655355.SAMN05216283_10314"/>
<dbReference type="PANTHER" id="PTHR43133:SF46">
    <property type="entry name" value="RNA POLYMERASE SIGMA-70 FACTOR ECF SUBFAMILY"/>
    <property type="match status" value="1"/>
</dbReference>
<dbReference type="Gene3D" id="1.10.10.10">
    <property type="entry name" value="Winged helix-like DNA-binding domain superfamily/Winged helix DNA-binding domain"/>
    <property type="match status" value="1"/>
</dbReference>
<dbReference type="Gene3D" id="1.10.1740.10">
    <property type="match status" value="1"/>
</dbReference>
<accession>A0A1I2GKW3</accession>
<name>A0A1I2GKW3_9BACT</name>
<evidence type="ECO:0000256" key="4">
    <source>
        <dbReference type="ARBA" id="ARBA00023163"/>
    </source>
</evidence>
<keyword evidence="8" id="KW-1185">Reference proteome</keyword>
<evidence type="ECO:0000313" key="8">
    <source>
        <dbReference type="Proteomes" id="UP000198964"/>
    </source>
</evidence>
<dbReference type="Pfam" id="PF04542">
    <property type="entry name" value="Sigma70_r2"/>
    <property type="match status" value="1"/>
</dbReference>
<evidence type="ECO:0000256" key="3">
    <source>
        <dbReference type="ARBA" id="ARBA00023082"/>
    </source>
</evidence>
<dbReference type="GO" id="GO:0006352">
    <property type="term" value="P:DNA-templated transcription initiation"/>
    <property type="evidence" value="ECO:0007669"/>
    <property type="project" value="InterPro"/>
</dbReference>
<keyword evidence="2" id="KW-0805">Transcription regulation</keyword>
<dbReference type="InterPro" id="IPR039425">
    <property type="entry name" value="RNA_pol_sigma-70-like"/>
</dbReference>
<dbReference type="SUPFAM" id="SSF88946">
    <property type="entry name" value="Sigma2 domain of RNA polymerase sigma factors"/>
    <property type="match status" value="1"/>
</dbReference>
<evidence type="ECO:0000313" key="7">
    <source>
        <dbReference type="EMBL" id="SFF17888.1"/>
    </source>
</evidence>
<dbReference type="GO" id="GO:0003677">
    <property type="term" value="F:DNA binding"/>
    <property type="evidence" value="ECO:0007669"/>
    <property type="project" value="InterPro"/>
</dbReference>
<dbReference type="NCBIfam" id="TIGR02937">
    <property type="entry name" value="sigma70-ECF"/>
    <property type="match status" value="1"/>
</dbReference>